<dbReference type="GO" id="GO:0005524">
    <property type="term" value="F:ATP binding"/>
    <property type="evidence" value="ECO:0007669"/>
    <property type="project" value="UniProtKB-KW"/>
</dbReference>
<dbReference type="PANTHER" id="PTHR18867">
    <property type="entry name" value="RAD50"/>
    <property type="match status" value="1"/>
</dbReference>
<keyword evidence="9" id="KW-0378">Hydrolase</keyword>
<evidence type="ECO:0000256" key="8">
    <source>
        <dbReference type="ARBA" id="ARBA00022763"/>
    </source>
</evidence>
<evidence type="ECO:0000256" key="1">
    <source>
        <dbReference type="ARBA" id="ARBA00001947"/>
    </source>
</evidence>
<keyword evidence="10 18" id="KW-0862">Zinc</keyword>
<keyword evidence="12" id="KW-0460">Magnesium</keyword>
<dbReference type="EnsemblMetazoa" id="XM_022811360">
    <property type="protein sequence ID" value="XP_022667095"/>
    <property type="gene ID" value="LOC111252827"/>
</dbReference>
<dbReference type="GO" id="GO:0046872">
    <property type="term" value="F:metal ion binding"/>
    <property type="evidence" value="ECO:0007669"/>
    <property type="project" value="UniProtKB-UniRule"/>
</dbReference>
<keyword evidence="16" id="KW-0469">Meiosis</keyword>
<evidence type="ECO:0000256" key="16">
    <source>
        <dbReference type="ARBA" id="ARBA00023254"/>
    </source>
</evidence>
<evidence type="ECO:0000256" key="6">
    <source>
        <dbReference type="ARBA" id="ARBA00022723"/>
    </source>
</evidence>
<organism evidence="21 22">
    <name type="scientific">Varroa destructor</name>
    <name type="common">Honeybee mite</name>
    <dbReference type="NCBI Taxonomy" id="109461"/>
    <lineage>
        <taxon>Eukaryota</taxon>
        <taxon>Metazoa</taxon>
        <taxon>Ecdysozoa</taxon>
        <taxon>Arthropoda</taxon>
        <taxon>Chelicerata</taxon>
        <taxon>Arachnida</taxon>
        <taxon>Acari</taxon>
        <taxon>Parasitiformes</taxon>
        <taxon>Mesostigmata</taxon>
        <taxon>Gamasina</taxon>
        <taxon>Dermanyssoidea</taxon>
        <taxon>Varroidae</taxon>
        <taxon>Varroa</taxon>
    </lineage>
</organism>
<dbReference type="RefSeq" id="XP_022667095.1">
    <property type="nucleotide sequence ID" value="XM_022811360.1"/>
</dbReference>
<reference evidence="21" key="1">
    <citation type="submission" date="2021-01" db="UniProtKB">
        <authorList>
            <consortium name="EnsemblMetazoa"/>
        </authorList>
    </citation>
    <scope>IDENTIFICATION</scope>
</reference>
<dbReference type="GO" id="GO:0006302">
    <property type="term" value="P:double-strand break repair"/>
    <property type="evidence" value="ECO:0007669"/>
    <property type="project" value="InterPro"/>
</dbReference>
<dbReference type="InterPro" id="IPR013134">
    <property type="entry name" value="Zn_hook_RAD50"/>
</dbReference>
<dbReference type="Gene3D" id="3.40.50.300">
    <property type="entry name" value="P-loop containing nucleotide triphosphate hydrolases"/>
    <property type="match status" value="2"/>
</dbReference>
<dbReference type="Pfam" id="PF13558">
    <property type="entry name" value="SbcC_Walker_B"/>
    <property type="match status" value="1"/>
</dbReference>
<evidence type="ECO:0000256" key="17">
    <source>
        <dbReference type="ARBA" id="ARBA00049360"/>
    </source>
</evidence>
<accession>A0A7M7KK67</accession>
<evidence type="ECO:0000256" key="2">
    <source>
        <dbReference type="ARBA" id="ARBA00004123"/>
    </source>
</evidence>
<feature type="coiled-coil region" evidence="19">
    <location>
        <begin position="413"/>
        <end position="552"/>
    </location>
</feature>
<dbReference type="InterPro" id="IPR038729">
    <property type="entry name" value="Rad50/SbcC_AAA"/>
</dbReference>
<evidence type="ECO:0000256" key="3">
    <source>
        <dbReference type="ARBA" id="ARBA00004286"/>
    </source>
</evidence>
<dbReference type="GO" id="GO:0000722">
    <property type="term" value="P:telomere maintenance via recombination"/>
    <property type="evidence" value="ECO:0007669"/>
    <property type="project" value="TreeGrafter"/>
</dbReference>
<evidence type="ECO:0000256" key="13">
    <source>
        <dbReference type="ARBA" id="ARBA00023054"/>
    </source>
</evidence>
<evidence type="ECO:0000256" key="19">
    <source>
        <dbReference type="SAM" id="Coils"/>
    </source>
</evidence>
<evidence type="ECO:0000256" key="10">
    <source>
        <dbReference type="ARBA" id="ARBA00022833"/>
    </source>
</evidence>
<evidence type="ECO:0000256" key="14">
    <source>
        <dbReference type="ARBA" id="ARBA00023204"/>
    </source>
</evidence>
<evidence type="ECO:0000313" key="21">
    <source>
        <dbReference type="EnsemblMetazoa" id="XP_022667095"/>
    </source>
</evidence>
<evidence type="ECO:0000256" key="5">
    <source>
        <dbReference type="ARBA" id="ARBA00022454"/>
    </source>
</evidence>
<dbReference type="GO" id="GO:0007004">
    <property type="term" value="P:telomere maintenance via telomerase"/>
    <property type="evidence" value="ECO:0007669"/>
    <property type="project" value="TreeGrafter"/>
</dbReference>
<proteinExistence type="inferred from homology"/>
<dbReference type="GeneID" id="111252827"/>
<dbReference type="SUPFAM" id="SSF52540">
    <property type="entry name" value="P-loop containing nucleoside triphosphate hydrolases"/>
    <property type="match status" value="1"/>
</dbReference>
<dbReference type="PANTHER" id="PTHR18867:SF12">
    <property type="entry name" value="DNA REPAIR PROTEIN RAD50"/>
    <property type="match status" value="1"/>
</dbReference>
<comment type="similarity">
    <text evidence="4">Belongs to the SMC family. RAD50 subfamily.</text>
</comment>
<keyword evidence="8" id="KW-0227">DNA damage</keyword>
<feature type="coiled-coil region" evidence="19">
    <location>
        <begin position="179"/>
        <end position="374"/>
    </location>
</feature>
<dbReference type="GO" id="GO:0043047">
    <property type="term" value="F:single-stranded telomeric DNA binding"/>
    <property type="evidence" value="ECO:0007669"/>
    <property type="project" value="TreeGrafter"/>
</dbReference>
<dbReference type="Pfam" id="PF13476">
    <property type="entry name" value="AAA_23"/>
    <property type="match status" value="1"/>
</dbReference>
<evidence type="ECO:0000256" key="12">
    <source>
        <dbReference type="ARBA" id="ARBA00022842"/>
    </source>
</evidence>
<sequence length="1144" mass="132526">MSRISKLSIRGIRGFGPEESDTQRITFTPPLTLILGHNGAGKSTIIECLRMMTTSDMPPGQGQCFIHDPSLSGKATTHAKIEMRLTDAKDRSFDVSKIFALTRKDKTFKFSTTDTTINNLENNQSMGSKCCDVNSFMSQSLGVPKAVLQNVIFCHHSESDWPLGEGKALKERFDAIFSATKYVEVLEVLNKEKKEVKAKVNELEALRRPITEKLTNYKNDLQAITSKKSRLDQRKAELDATRRQEQEVSKERAKIDREYHEFAALEQEYVRRVEEYKSCKNRLDELQEGVQEVMDLSREELEEELKNFDQRMADRKQQVEQSKLELRKMKDANEKKWSELREKESSLVRLEGEYRQHEQAIQKMLASLRSLNRALDAKVDIKSDDYAEHRIDGHVNRLDEVIKTAEGDLAAKKKHFSKEIESLQAKIRDETEQKASYKTRLDSLRNKQDELMMEMALKNQELKEVASIGVKMDQFDEDIRNMKESVEKLKKVTSESALEKLTQEIEDIACKESQFNEELNSATKNSAARNKIKTLENQISKKAKAINTLKLRMIRELKEPFAAMELQFPSNEWARVVKGARSTLDDEVTQLRKTLEAKTREMTKCQTELDMGEKELTKLQHRLKELRDKIDDEVGLERTLDETIIETEEQLNEMRNQDSIFIGTQHIYTRYKKKMAEQRRTHSEQCCPLCERSMVDSEVKNLDSKLERLMSELPKLREGSKKEVTDLSDKLGTLNLLKRDDQEKVKLEDDQIPALEKHVRSLRDQLRDLTTQIEELQKQLEMKSEMSAALNSQIGSCDMYDSGVRELDGLRSELKKEQVELEEDCRDVDDVMVDINEAKENRKKLEKEWKSKQDQMQELNNLQVKLSETKNSRLKLINKAGQETQIKQALEKLEKENVQLDKDLPEIEAKLSKVIKSLDELESSCSKLLRQQERQIEDLSSKLLRVKQEREDLSKALRSLEEYEQSGKKDKMNAAKEEDLWINVYKGNDIENIEIKFNEDTGSTSKSTTKRNYQYRVVMKRQGGIEQDMRSRCSAGQRVLASLIVRLALAEAFCDGCAMLALDEPTTNLDHENMMSLAETLAEIVRKRKTEKNFQMVVITHDESFVIALSKCLHDIGEVRHYYKVEKNEDNLSEIRKRNLDFEE</sequence>
<comment type="subcellular location">
    <subcellularLocation>
        <location evidence="3">Chromosome</location>
    </subcellularLocation>
    <subcellularLocation>
        <location evidence="2">Nucleus</location>
    </subcellularLocation>
</comment>
<dbReference type="GO" id="GO:0003691">
    <property type="term" value="F:double-stranded telomeric DNA binding"/>
    <property type="evidence" value="ECO:0007669"/>
    <property type="project" value="TreeGrafter"/>
</dbReference>
<keyword evidence="7" id="KW-0547">Nucleotide-binding</keyword>
<dbReference type="InterPro" id="IPR027417">
    <property type="entry name" value="P-loop_NTPase"/>
</dbReference>
<keyword evidence="6 18" id="KW-0479">Metal-binding</keyword>
<evidence type="ECO:0000256" key="18">
    <source>
        <dbReference type="PROSITE-ProRule" id="PRU00471"/>
    </source>
</evidence>
<comment type="catalytic activity">
    <reaction evidence="17">
        <text>ATP + H2O = ADP + phosphate + H(+)</text>
        <dbReference type="Rhea" id="RHEA:13065"/>
        <dbReference type="ChEBI" id="CHEBI:15377"/>
        <dbReference type="ChEBI" id="CHEBI:15378"/>
        <dbReference type="ChEBI" id="CHEBI:30616"/>
        <dbReference type="ChEBI" id="CHEBI:43474"/>
        <dbReference type="ChEBI" id="CHEBI:456216"/>
    </reaction>
</comment>
<dbReference type="GO" id="GO:0070192">
    <property type="term" value="P:chromosome organization involved in meiotic cell cycle"/>
    <property type="evidence" value="ECO:0007669"/>
    <property type="project" value="TreeGrafter"/>
</dbReference>
<protein>
    <recommendedName>
        <fullName evidence="20">Zinc-hook domain-containing protein</fullName>
    </recommendedName>
</protein>
<dbReference type="AlphaFoldDB" id="A0A7M7KK67"/>
<keyword evidence="13 19" id="KW-0175">Coiled coil</keyword>
<evidence type="ECO:0000256" key="7">
    <source>
        <dbReference type="ARBA" id="ARBA00022741"/>
    </source>
</evidence>
<dbReference type="GO" id="GO:0051880">
    <property type="term" value="F:G-quadruplex DNA binding"/>
    <property type="evidence" value="ECO:0007669"/>
    <property type="project" value="TreeGrafter"/>
</dbReference>
<dbReference type="PROSITE" id="PS51131">
    <property type="entry name" value="ZN_HOOK"/>
    <property type="match status" value="1"/>
</dbReference>
<evidence type="ECO:0000256" key="4">
    <source>
        <dbReference type="ARBA" id="ARBA00009439"/>
    </source>
</evidence>
<dbReference type="GO" id="GO:0000794">
    <property type="term" value="C:condensed nuclear chromosome"/>
    <property type="evidence" value="ECO:0007669"/>
    <property type="project" value="TreeGrafter"/>
</dbReference>
<evidence type="ECO:0000256" key="11">
    <source>
        <dbReference type="ARBA" id="ARBA00022840"/>
    </source>
</evidence>
<dbReference type="Proteomes" id="UP000594260">
    <property type="component" value="Unplaced"/>
</dbReference>
<dbReference type="GO" id="GO:0030870">
    <property type="term" value="C:Mre11 complex"/>
    <property type="evidence" value="ECO:0007669"/>
    <property type="project" value="TreeGrafter"/>
</dbReference>
<keyword evidence="22" id="KW-1185">Reference proteome</keyword>
<feature type="domain" description="Zinc-hook" evidence="20">
    <location>
        <begin position="637"/>
        <end position="739"/>
    </location>
</feature>
<name>A0A7M7KK67_VARDE</name>
<evidence type="ECO:0000313" key="22">
    <source>
        <dbReference type="Proteomes" id="UP000594260"/>
    </source>
</evidence>
<evidence type="ECO:0000256" key="9">
    <source>
        <dbReference type="ARBA" id="ARBA00022801"/>
    </source>
</evidence>
<feature type="binding site" evidence="18">
    <location>
        <position position="687"/>
    </location>
    <ligand>
        <name>Zn(2+)</name>
        <dbReference type="ChEBI" id="CHEBI:29105"/>
    </ligand>
</feature>
<comment type="cofactor">
    <cofactor evidence="1">
        <name>Zn(2+)</name>
        <dbReference type="ChEBI" id="CHEBI:29105"/>
    </cofactor>
</comment>
<feature type="binding site" evidence="18">
    <location>
        <position position="690"/>
    </location>
    <ligand>
        <name>Zn(2+)</name>
        <dbReference type="ChEBI" id="CHEBI:29105"/>
    </ligand>
</feature>
<evidence type="ECO:0000256" key="15">
    <source>
        <dbReference type="ARBA" id="ARBA00023242"/>
    </source>
</evidence>
<feature type="coiled-coil region" evidence="19">
    <location>
        <begin position="752"/>
        <end position="966"/>
    </location>
</feature>
<keyword evidence="14" id="KW-0234">DNA repair</keyword>
<dbReference type="GO" id="GO:0016887">
    <property type="term" value="F:ATP hydrolysis activity"/>
    <property type="evidence" value="ECO:0007669"/>
    <property type="project" value="InterPro"/>
</dbReference>
<keyword evidence="15" id="KW-0539">Nucleus</keyword>
<keyword evidence="11" id="KW-0067">ATP-binding</keyword>
<evidence type="ECO:0000259" key="20">
    <source>
        <dbReference type="PROSITE" id="PS51131"/>
    </source>
</evidence>
<feature type="coiled-coil region" evidence="19">
    <location>
        <begin position="581"/>
        <end position="657"/>
    </location>
</feature>
<keyword evidence="5" id="KW-0158">Chromosome</keyword>